<sequence length="365" mass="41168">MMHLAKSKVEEIVAISQGSPDKIQQTQNTEGRRHQRRRCSCLVDTQVTCCPSIEMRMKSEASRLKYANIALNEYNADGDDYELVELGPLALGSIDDDGFKLQEPGPLAPGSGSIPKGCLILHLNFKAKHNNEPHAVVETFFSELIKINEDDVRVVTVRCLGPTNLLPEKPATYGCLYCYLRNIHHPDDPLSFLRGGKYRFNFLFSVVPKISKYVRDGEKQHFIPLSFHPEVQFIHKFDKIESTSAAVALRMLNKKEKWNLELVKISAFGRVTLSIGFFLHINFEAKDKNNPDAPVQMFFAEVIFRNPTFFCDFCNCLESSTSSTDEADNGCTYCEGLPVPVHHPPGPGYMVGRETYPDWCGLDKI</sequence>
<dbReference type="Proteomes" id="UP000596660">
    <property type="component" value="Unplaced"/>
</dbReference>
<proteinExistence type="predicted"/>
<evidence type="ECO:0000259" key="1">
    <source>
        <dbReference type="Pfam" id="PF12274"/>
    </source>
</evidence>
<protein>
    <recommendedName>
        <fullName evidence="1">DUF3615 domain-containing protein</fullName>
    </recommendedName>
</protein>
<evidence type="ECO:0000313" key="3">
    <source>
        <dbReference type="Proteomes" id="UP000596660"/>
    </source>
</evidence>
<evidence type="ECO:0000313" key="2">
    <source>
        <dbReference type="EnsemblPlants" id="AUR62008084-RA:cds"/>
    </source>
</evidence>
<dbReference type="InterPro" id="IPR022059">
    <property type="entry name" value="DUF3615"/>
</dbReference>
<feature type="domain" description="DUF3615" evidence="1">
    <location>
        <begin position="67"/>
        <end position="186"/>
    </location>
</feature>
<keyword evidence="3" id="KW-1185">Reference proteome</keyword>
<name>A0A803L895_CHEQI</name>
<dbReference type="Pfam" id="PF12274">
    <property type="entry name" value="DUF3615"/>
    <property type="match status" value="2"/>
</dbReference>
<dbReference type="PANTHER" id="PTHR34710">
    <property type="entry name" value="OS03G0834100 PROTEIN"/>
    <property type="match status" value="1"/>
</dbReference>
<reference evidence="2" key="1">
    <citation type="journal article" date="2017" name="Nature">
        <title>The genome of Chenopodium quinoa.</title>
        <authorList>
            <person name="Jarvis D.E."/>
            <person name="Ho Y.S."/>
            <person name="Lightfoot D.J."/>
            <person name="Schmoeckel S.M."/>
            <person name="Li B."/>
            <person name="Borm T.J.A."/>
            <person name="Ohyanagi H."/>
            <person name="Mineta K."/>
            <person name="Michell C.T."/>
            <person name="Saber N."/>
            <person name="Kharbatia N.M."/>
            <person name="Rupper R.R."/>
            <person name="Sharp A.R."/>
            <person name="Dally N."/>
            <person name="Boughton B.A."/>
            <person name="Woo Y.H."/>
            <person name="Gao G."/>
            <person name="Schijlen E.G.W.M."/>
            <person name="Guo X."/>
            <person name="Momin A.A."/>
            <person name="Negrao S."/>
            <person name="Al-Babili S."/>
            <person name="Gehring C."/>
            <person name="Roessner U."/>
            <person name="Jung C."/>
            <person name="Murphy K."/>
            <person name="Arold S.T."/>
            <person name="Gojobori T."/>
            <person name="van der Linden C.G."/>
            <person name="van Loo E.N."/>
            <person name="Jellen E.N."/>
            <person name="Maughan P.J."/>
            <person name="Tester M."/>
        </authorList>
    </citation>
    <scope>NUCLEOTIDE SEQUENCE [LARGE SCALE GENOMIC DNA]</scope>
    <source>
        <strain evidence="2">cv. PI 614886</strain>
    </source>
</reference>
<feature type="domain" description="DUF3615" evidence="1">
    <location>
        <begin position="247"/>
        <end position="344"/>
    </location>
</feature>
<dbReference type="EnsemblPlants" id="AUR62008084-RA">
    <property type="protein sequence ID" value="AUR62008084-RA:cds"/>
    <property type="gene ID" value="AUR62008084"/>
</dbReference>
<dbReference type="OMA" id="NGCCYCT"/>
<reference evidence="2" key="2">
    <citation type="submission" date="2021-03" db="UniProtKB">
        <authorList>
            <consortium name="EnsemblPlants"/>
        </authorList>
    </citation>
    <scope>IDENTIFICATION</scope>
</reference>
<accession>A0A803L895</accession>
<dbReference type="PANTHER" id="PTHR34710:SF20">
    <property type="entry name" value="OS10G0550200 PROTEIN"/>
    <property type="match status" value="1"/>
</dbReference>
<dbReference type="AlphaFoldDB" id="A0A803L895"/>
<organism evidence="2 3">
    <name type="scientific">Chenopodium quinoa</name>
    <name type="common">Quinoa</name>
    <dbReference type="NCBI Taxonomy" id="63459"/>
    <lineage>
        <taxon>Eukaryota</taxon>
        <taxon>Viridiplantae</taxon>
        <taxon>Streptophyta</taxon>
        <taxon>Embryophyta</taxon>
        <taxon>Tracheophyta</taxon>
        <taxon>Spermatophyta</taxon>
        <taxon>Magnoliopsida</taxon>
        <taxon>eudicotyledons</taxon>
        <taxon>Gunneridae</taxon>
        <taxon>Pentapetalae</taxon>
        <taxon>Caryophyllales</taxon>
        <taxon>Chenopodiaceae</taxon>
        <taxon>Chenopodioideae</taxon>
        <taxon>Atripliceae</taxon>
        <taxon>Chenopodium</taxon>
    </lineage>
</organism>
<dbReference type="Gramene" id="AUR62008084-RA">
    <property type="protein sequence ID" value="AUR62008084-RA:cds"/>
    <property type="gene ID" value="AUR62008084"/>
</dbReference>